<reference evidence="2 3" key="1">
    <citation type="submission" date="2016-03" db="EMBL/GenBank/DDBJ databases">
        <title>Draft Genome Sequence of the Strain BR 10245 (Bradyrhizobium sp.) isolated from nodules of Centrolobium paraense.</title>
        <authorList>
            <person name="Simoes-Araujo J.L.Sr."/>
            <person name="Barauna A.C."/>
            <person name="Silva K."/>
            <person name="Zilli J.E."/>
        </authorList>
    </citation>
    <scope>NUCLEOTIDE SEQUENCE [LARGE SCALE GENOMIC DNA]</scope>
    <source>
        <strain evidence="2 3">BR 10245</strain>
    </source>
</reference>
<dbReference type="Proteomes" id="UP000076959">
    <property type="component" value="Unassembled WGS sequence"/>
</dbReference>
<evidence type="ECO:0000313" key="3">
    <source>
        <dbReference type="Proteomes" id="UP000076959"/>
    </source>
</evidence>
<evidence type="ECO:0000313" key="2">
    <source>
        <dbReference type="EMBL" id="OAF12392.1"/>
    </source>
</evidence>
<keyword evidence="1" id="KW-0472">Membrane</keyword>
<keyword evidence="3" id="KW-1185">Reference proteome</keyword>
<feature type="transmembrane region" description="Helical" evidence="1">
    <location>
        <begin position="24"/>
        <end position="44"/>
    </location>
</feature>
<gene>
    <name evidence="2" type="ORF">AYJ54_06050</name>
</gene>
<evidence type="ECO:0000256" key="1">
    <source>
        <dbReference type="SAM" id="Phobius"/>
    </source>
</evidence>
<sequence length="255" mass="28722">MADTPHKVDPIGERYFQPLEAAEAAADVLFYVSAVLSLAVPLVSQQEHPSLYALAQILFALSVIALFGVTLAVRLYFSPRAQFRRFQDFLAHAFGKPLAAQQTTGYYNNAATSVPRRIAAQVLENSFYSHDTIAQMAKIERIKIVVYVLLYVLVIFNRNTDLATIAVAAQIVFSEQIVSRWFRLEWLRRECERTYDDVYRQFQTNGQLDAFSIEAVGRYEIVKATAAISLSSRIFNKNTGRTDADWAKVRAALGL</sequence>
<accession>A0A176YYC2</accession>
<dbReference type="EMBL" id="LUUB01000040">
    <property type="protein sequence ID" value="OAF12392.1"/>
    <property type="molecule type" value="Genomic_DNA"/>
</dbReference>
<keyword evidence="1" id="KW-0812">Transmembrane</keyword>
<dbReference type="AlphaFoldDB" id="A0A176YYC2"/>
<comment type="caution">
    <text evidence="2">The sequence shown here is derived from an EMBL/GenBank/DDBJ whole genome shotgun (WGS) entry which is preliminary data.</text>
</comment>
<protein>
    <submittedName>
        <fullName evidence="2">Uncharacterized protein</fullName>
    </submittedName>
</protein>
<feature type="transmembrane region" description="Helical" evidence="1">
    <location>
        <begin position="139"/>
        <end position="156"/>
    </location>
</feature>
<proteinExistence type="predicted"/>
<dbReference type="STRING" id="1505087.AYJ54_06050"/>
<name>A0A176YYC2_9BRAD</name>
<feature type="transmembrane region" description="Helical" evidence="1">
    <location>
        <begin position="50"/>
        <end position="77"/>
    </location>
</feature>
<organism evidence="2 3">
    <name type="scientific">Bradyrhizobium centrolobii</name>
    <dbReference type="NCBI Taxonomy" id="1505087"/>
    <lineage>
        <taxon>Bacteria</taxon>
        <taxon>Pseudomonadati</taxon>
        <taxon>Pseudomonadota</taxon>
        <taxon>Alphaproteobacteria</taxon>
        <taxon>Hyphomicrobiales</taxon>
        <taxon>Nitrobacteraceae</taxon>
        <taxon>Bradyrhizobium</taxon>
    </lineage>
</organism>
<keyword evidence="1" id="KW-1133">Transmembrane helix</keyword>